<evidence type="ECO:0000256" key="1">
    <source>
        <dbReference type="SAM" id="MobiDB-lite"/>
    </source>
</evidence>
<evidence type="ECO:0000313" key="2">
    <source>
        <dbReference type="EMBL" id="WMN03077.1"/>
    </source>
</evidence>
<dbReference type="EMBL" id="CP133191">
    <property type="protein sequence ID" value="WMN03077.1"/>
    <property type="molecule type" value="Genomic_DNA"/>
</dbReference>
<sequence length="69" mass="7254">MPFIASNGPRPSQTSSTTNNPLAGLAWPANTDKKVDQSMVVNISMPQPAVTDVDPREAGKVLSYGAGIR</sequence>
<evidence type="ECO:0000313" key="3">
    <source>
        <dbReference type="Proteomes" id="UP001230933"/>
    </source>
</evidence>
<organism evidence="2 3">
    <name type="scientific">Rhodococcus erythropolis</name>
    <name type="common">Arthrobacter picolinophilus</name>
    <dbReference type="NCBI Taxonomy" id="1833"/>
    <lineage>
        <taxon>Bacteria</taxon>
        <taxon>Bacillati</taxon>
        <taxon>Actinomycetota</taxon>
        <taxon>Actinomycetes</taxon>
        <taxon>Mycobacteriales</taxon>
        <taxon>Nocardiaceae</taxon>
        <taxon>Rhodococcus</taxon>
        <taxon>Rhodococcus erythropolis group</taxon>
    </lineage>
</organism>
<feature type="compositionally biased region" description="Polar residues" evidence="1">
    <location>
        <begin position="9"/>
        <end position="21"/>
    </location>
</feature>
<gene>
    <name evidence="2" type="ORF">QIE55_32225</name>
</gene>
<proteinExistence type="predicted"/>
<geneLocation type="plasmid" evidence="2 3">
    <name>pMGMM8_1</name>
</geneLocation>
<dbReference type="RefSeq" id="WP_308372601.1">
    <property type="nucleotide sequence ID" value="NZ_CP133191.1"/>
</dbReference>
<name>A0AAX3ZZE1_RHOER</name>
<reference evidence="2" key="1">
    <citation type="submission" date="2023-08" db="EMBL/GenBank/DDBJ databases">
        <title>Isolation and Characterization of Rhodococcus erythropolis MGMM8.</title>
        <authorList>
            <person name="Diabankana R.G.C."/>
            <person name="Afordoanyi D.M."/>
            <person name="Validov S.Z."/>
        </authorList>
    </citation>
    <scope>NUCLEOTIDE SEQUENCE</scope>
    <source>
        <strain evidence="2">MGMM8</strain>
        <plasmid evidence="2">pMGMM8_1</plasmid>
    </source>
</reference>
<protein>
    <submittedName>
        <fullName evidence="2">Uncharacterized protein</fullName>
    </submittedName>
</protein>
<feature type="region of interest" description="Disordered" evidence="1">
    <location>
        <begin position="1"/>
        <end position="25"/>
    </location>
</feature>
<dbReference type="Proteomes" id="UP001230933">
    <property type="component" value="Plasmid pMGMM8_1"/>
</dbReference>
<keyword evidence="2" id="KW-0614">Plasmid</keyword>
<dbReference type="AlphaFoldDB" id="A0AAX3ZZE1"/>
<accession>A0AAX3ZZE1</accession>